<proteinExistence type="predicted"/>
<evidence type="ECO:0000259" key="2">
    <source>
        <dbReference type="Pfam" id="PF12874"/>
    </source>
</evidence>
<evidence type="ECO:0000256" key="1">
    <source>
        <dbReference type="SAM" id="MobiDB-lite"/>
    </source>
</evidence>
<protein>
    <recommendedName>
        <fullName evidence="2">C2H2-type domain-containing protein</fullName>
    </recommendedName>
</protein>
<feature type="region of interest" description="Disordered" evidence="1">
    <location>
        <begin position="250"/>
        <end position="313"/>
    </location>
</feature>
<comment type="caution">
    <text evidence="3">The sequence shown here is derived from an EMBL/GenBank/DDBJ whole genome shotgun (WGS) entry which is preliminary data.</text>
</comment>
<dbReference type="Proteomes" id="UP001372338">
    <property type="component" value="Unassembled WGS sequence"/>
</dbReference>
<feature type="compositionally biased region" description="Basic and acidic residues" evidence="1">
    <location>
        <begin position="264"/>
        <end position="273"/>
    </location>
</feature>
<feature type="compositionally biased region" description="Acidic residues" evidence="1">
    <location>
        <begin position="101"/>
        <end position="117"/>
    </location>
</feature>
<dbReference type="PANTHER" id="PTHR36332">
    <property type="entry name" value="STRESS RESPONSE PROTEIN"/>
    <property type="match status" value="1"/>
</dbReference>
<reference evidence="3 4" key="1">
    <citation type="submission" date="2024-01" db="EMBL/GenBank/DDBJ databases">
        <title>The genomes of 5 underutilized Papilionoideae crops provide insights into root nodulation and disease resistanc.</title>
        <authorList>
            <person name="Yuan L."/>
        </authorList>
    </citation>
    <scope>NUCLEOTIDE SEQUENCE [LARGE SCALE GENOMIC DNA]</scope>
    <source>
        <strain evidence="3">ZHUSHIDOU_FW_LH</strain>
        <tissue evidence="3">Leaf</tissue>
    </source>
</reference>
<accession>A0AAN9FG60</accession>
<evidence type="ECO:0000313" key="3">
    <source>
        <dbReference type="EMBL" id="KAK7272985.1"/>
    </source>
</evidence>
<feature type="domain" description="C2H2-type" evidence="2">
    <location>
        <begin position="208"/>
        <end position="233"/>
    </location>
</feature>
<evidence type="ECO:0000313" key="4">
    <source>
        <dbReference type="Proteomes" id="UP001372338"/>
    </source>
</evidence>
<dbReference type="Pfam" id="PF12874">
    <property type="entry name" value="zf-met"/>
    <property type="match status" value="1"/>
</dbReference>
<sequence length="313" mass="35356">MVSKPVPYPTRFQTSEPTPFVSLLLSSSSFPSSFSPSSPSSSAWQPKPSAEYYLNDFEVFHVESCILLSQLTLIDKMIKRRFYKLDHSNRDASDPSSSSDSEIEVEASEEESEDEAVPEVKQEDEAGSTSSGYESEDGSGNDVDVNSSGLLFSEDDTATINERQTLVNRELSSQRVSEVPGRKSNALVEKKPLTRDMISHVLQCKSVFKCRICPRIICLSEDTLRDHLQSKRHARSEKLLSEGRLKAMLNSDGEIEEQEVTEIQPKDPEDGVKKNHKGQKQHKKRMRRKKNDKGNTRKASKGSEKRRRKKDEN</sequence>
<gene>
    <name evidence="3" type="ORF">RIF29_14030</name>
</gene>
<dbReference type="PANTHER" id="PTHR36332:SF1">
    <property type="entry name" value="STRESS RESPONSE PROTEIN"/>
    <property type="match status" value="1"/>
</dbReference>
<organism evidence="3 4">
    <name type="scientific">Crotalaria pallida</name>
    <name type="common">Smooth rattlebox</name>
    <name type="synonym">Crotalaria striata</name>
    <dbReference type="NCBI Taxonomy" id="3830"/>
    <lineage>
        <taxon>Eukaryota</taxon>
        <taxon>Viridiplantae</taxon>
        <taxon>Streptophyta</taxon>
        <taxon>Embryophyta</taxon>
        <taxon>Tracheophyta</taxon>
        <taxon>Spermatophyta</taxon>
        <taxon>Magnoliopsida</taxon>
        <taxon>eudicotyledons</taxon>
        <taxon>Gunneridae</taxon>
        <taxon>Pentapetalae</taxon>
        <taxon>rosids</taxon>
        <taxon>fabids</taxon>
        <taxon>Fabales</taxon>
        <taxon>Fabaceae</taxon>
        <taxon>Papilionoideae</taxon>
        <taxon>50 kb inversion clade</taxon>
        <taxon>genistoids sensu lato</taxon>
        <taxon>core genistoids</taxon>
        <taxon>Crotalarieae</taxon>
        <taxon>Crotalaria</taxon>
    </lineage>
</organism>
<name>A0AAN9FG60_CROPI</name>
<keyword evidence="4" id="KW-1185">Reference proteome</keyword>
<dbReference type="InterPro" id="IPR013087">
    <property type="entry name" value="Znf_C2H2_type"/>
</dbReference>
<feature type="compositionally biased region" description="Basic residues" evidence="1">
    <location>
        <begin position="274"/>
        <end position="313"/>
    </location>
</feature>
<feature type="region of interest" description="Disordered" evidence="1">
    <location>
        <begin position="88"/>
        <end position="148"/>
    </location>
</feature>
<dbReference type="AlphaFoldDB" id="A0AAN9FG60"/>
<dbReference type="EMBL" id="JAYWIO010000003">
    <property type="protein sequence ID" value="KAK7272985.1"/>
    <property type="molecule type" value="Genomic_DNA"/>
</dbReference>